<keyword evidence="3" id="KW-1185">Reference proteome</keyword>
<protein>
    <submittedName>
        <fullName evidence="2">Uncharacterized protein</fullName>
    </submittedName>
</protein>
<feature type="compositionally biased region" description="Basic residues" evidence="1">
    <location>
        <begin position="283"/>
        <end position="292"/>
    </location>
</feature>
<proteinExistence type="predicted"/>
<accession>A0A810KWD2</accession>
<feature type="compositionally biased region" description="Basic residues" evidence="1">
    <location>
        <begin position="315"/>
        <end position="333"/>
    </location>
</feature>
<gene>
    <name evidence="2" type="ORF">Asera_07440</name>
</gene>
<dbReference type="KEGG" id="aser:Asera_07440"/>
<dbReference type="EMBL" id="AP023354">
    <property type="protein sequence ID" value="BCJ26636.1"/>
    <property type="molecule type" value="Genomic_DNA"/>
</dbReference>
<reference evidence="2" key="1">
    <citation type="submission" date="2020-08" db="EMBL/GenBank/DDBJ databases">
        <title>Whole genome shotgun sequence of Actinocatenispora sera NBRC 101916.</title>
        <authorList>
            <person name="Komaki H."/>
            <person name="Tamura T."/>
        </authorList>
    </citation>
    <scope>NUCLEOTIDE SEQUENCE</scope>
    <source>
        <strain evidence="2">NBRC 101916</strain>
    </source>
</reference>
<evidence type="ECO:0000313" key="3">
    <source>
        <dbReference type="Proteomes" id="UP000680750"/>
    </source>
</evidence>
<dbReference type="RefSeq" id="WP_212804503.1">
    <property type="nucleotide sequence ID" value="NZ_AP023354.1"/>
</dbReference>
<evidence type="ECO:0000313" key="2">
    <source>
        <dbReference type="EMBL" id="BCJ26636.1"/>
    </source>
</evidence>
<name>A0A810KWD2_9ACTN</name>
<organism evidence="2 3">
    <name type="scientific">Actinocatenispora sera</name>
    <dbReference type="NCBI Taxonomy" id="390989"/>
    <lineage>
        <taxon>Bacteria</taxon>
        <taxon>Bacillati</taxon>
        <taxon>Actinomycetota</taxon>
        <taxon>Actinomycetes</taxon>
        <taxon>Micromonosporales</taxon>
        <taxon>Micromonosporaceae</taxon>
        <taxon>Actinocatenispora</taxon>
    </lineage>
</organism>
<dbReference type="Proteomes" id="UP000680750">
    <property type="component" value="Chromosome"/>
</dbReference>
<dbReference type="AlphaFoldDB" id="A0A810KWD2"/>
<evidence type="ECO:0000256" key="1">
    <source>
        <dbReference type="SAM" id="MobiDB-lite"/>
    </source>
</evidence>
<feature type="region of interest" description="Disordered" evidence="1">
    <location>
        <begin position="249"/>
        <end position="333"/>
    </location>
</feature>
<sequence>MSPVSRKRKKPARRRSAPGLDAIAAEAVTAYRETLAVDGFAAELFTAELLGGWWQGAVAAGTNPEAVPRALVRYAAHRRTEEALAALLALAHLGTSAALRDAARAAATRLTDAGVPAPGWADQVGPVAVLRCALVTDAYGEQTTVLCEYRRGEARHALSALLDHDEADGAVVDAWFSAGPDELFAQTAARVAESDGVAAMASTDPGRAARLLRAGFARLDEWAEPTDSEDLPQYRALALARLRDMPGDAEIGAGELTGTGDRETPAGSSSGGAAPVPRTAPPARRHPVRTRSTRSTGCWRRTWSARQWRGSWLRPRPRRSPGMRRPRWPPRRG</sequence>